<dbReference type="GeneID" id="30032146"/>
<protein>
    <submittedName>
        <fullName evidence="1">Uncharacterized protein</fullName>
    </submittedName>
</protein>
<evidence type="ECO:0000313" key="1">
    <source>
        <dbReference type="EMBL" id="OBA17991.1"/>
    </source>
</evidence>
<accession>A0A1A0H1T6</accession>
<dbReference type="EMBL" id="LXTC01000009">
    <property type="protein sequence ID" value="OBA17991.1"/>
    <property type="molecule type" value="Genomic_DNA"/>
</dbReference>
<dbReference type="AlphaFoldDB" id="A0A1A0H1T6"/>
<name>A0A1A0H1T6_9ASCO</name>
<sequence length="744" mass="85908">MLCITNVQNCEIIWKKNDVFENQLSLLTQNPVFTNSVFSRHKLPENVLELPPTTYPNPLFRLNKSQLLELKLKEIKHLVKIPPRSMSETDQFYKNIIDIFHEYLIKDTKLAVFYLDLITEPLVREAVFEYLRKFYEKELLRLSILAFIEDPLSPACRRAVKFNIYKILDDSREDPQAAANIALNYISKLALTGRVNQWTIFLAEEYLLLLYKNLPKEQWTQLFAALVQTNIKLNNIQHYNVIKDLLLAGSGLDKFVARTGMLCAKWHHTEEPYLSDTQKQKMTLYFLLNELARFTQDMIRQKDVTTLNMYLELLVTKFEALNDPNHLQLVLSIMLSHSMAFKGPQECLQFLRYIVDANLQVVPKTLLRVLTALRLDQFYDEALLLVNYLHKEKLCPTERSNLVSEIIKIITGKFSRHPKIALGYFSSLFNDANNNALRTLKDLLLLDLVYGPGLVNSLFAVVEQAEIHEGLKNSKMTHAILRELYVVTLRSLPLEQRTSPVLISKLYEEYKKKIDEAKETDDELSPFSQDQLDEKILTLFLDLLVRKDAEARDNFDLVYDPFKFATAKLIFNNFFEAQPARNTIKSTYIFDLMISSGLLKHHDLRFSLSAFKKARDLGLPITFNQVNPLIIHHYLKGEMDKAQQWFMLLIQSGAKAKSVAADRLFDIAKEQKWTYTGTRYRNAVRVKLRAARREFAKLSTNPTAGLNIGSDVAVSSASDITMGEELEIILHQIAAKNADENPRK</sequence>
<keyword evidence="2" id="KW-1185">Reference proteome</keyword>
<organism evidence="1 2">
    <name type="scientific">Metschnikowia bicuspidata var. bicuspidata NRRL YB-4993</name>
    <dbReference type="NCBI Taxonomy" id="869754"/>
    <lineage>
        <taxon>Eukaryota</taxon>
        <taxon>Fungi</taxon>
        <taxon>Dikarya</taxon>
        <taxon>Ascomycota</taxon>
        <taxon>Saccharomycotina</taxon>
        <taxon>Pichiomycetes</taxon>
        <taxon>Metschnikowiaceae</taxon>
        <taxon>Metschnikowia</taxon>
    </lineage>
</organism>
<dbReference type="RefSeq" id="XP_018709386.1">
    <property type="nucleotide sequence ID" value="XM_018859170.1"/>
</dbReference>
<dbReference type="OrthoDB" id="4075894at2759"/>
<gene>
    <name evidence="1" type="ORF">METBIDRAFT_80097</name>
</gene>
<proteinExistence type="predicted"/>
<comment type="caution">
    <text evidence="1">The sequence shown here is derived from an EMBL/GenBank/DDBJ whole genome shotgun (WGS) entry which is preliminary data.</text>
</comment>
<evidence type="ECO:0000313" key="2">
    <source>
        <dbReference type="Proteomes" id="UP000092555"/>
    </source>
</evidence>
<reference evidence="1 2" key="1">
    <citation type="submission" date="2016-05" db="EMBL/GenBank/DDBJ databases">
        <title>Comparative genomics of biotechnologically important yeasts.</title>
        <authorList>
            <consortium name="DOE Joint Genome Institute"/>
            <person name="Riley R."/>
            <person name="Haridas S."/>
            <person name="Wolfe K.H."/>
            <person name="Lopes M.R."/>
            <person name="Hittinger C.T."/>
            <person name="Goker M."/>
            <person name="Salamov A."/>
            <person name="Wisecaver J."/>
            <person name="Long T.M."/>
            <person name="Aerts A.L."/>
            <person name="Barry K."/>
            <person name="Choi C."/>
            <person name="Clum A."/>
            <person name="Coughlan A.Y."/>
            <person name="Deshpande S."/>
            <person name="Douglass A.P."/>
            <person name="Hanson S.J."/>
            <person name="Klenk H.-P."/>
            <person name="LaButti K."/>
            <person name="Lapidus A."/>
            <person name="Lindquist E."/>
            <person name="Lipzen A."/>
            <person name="Meier-kolthoff J.P."/>
            <person name="Ohm R.A."/>
            <person name="Otillar R.P."/>
            <person name="Pangilinan J."/>
            <person name="Peng Y."/>
            <person name="Rokas A."/>
            <person name="Rosa C.A."/>
            <person name="Scheuner C."/>
            <person name="Sibirny A.A."/>
            <person name="Slot J.C."/>
            <person name="Stielow J.B."/>
            <person name="Sun H."/>
            <person name="Kurtzman C.P."/>
            <person name="Blackwell M."/>
            <person name="Grigoriev I.V."/>
            <person name="Jeffries T.W."/>
        </authorList>
    </citation>
    <scope>NUCLEOTIDE SEQUENCE [LARGE SCALE GENOMIC DNA]</scope>
    <source>
        <strain evidence="1 2">NRRL YB-4993</strain>
    </source>
</reference>
<dbReference type="Proteomes" id="UP000092555">
    <property type="component" value="Unassembled WGS sequence"/>
</dbReference>